<dbReference type="InterPro" id="IPR029063">
    <property type="entry name" value="SAM-dependent_MTases_sf"/>
</dbReference>
<dbReference type="RefSeq" id="WP_345218241.1">
    <property type="nucleotide sequence ID" value="NZ_BAAAXE010000001.1"/>
</dbReference>
<dbReference type="SUPFAM" id="SSF53335">
    <property type="entry name" value="S-adenosyl-L-methionine-dependent methyltransferases"/>
    <property type="match status" value="1"/>
</dbReference>
<dbReference type="EMBL" id="JBHMCR010000019">
    <property type="protein sequence ID" value="MFB9524090.1"/>
    <property type="molecule type" value="Genomic_DNA"/>
</dbReference>
<dbReference type="Pfam" id="PF04672">
    <property type="entry name" value="Methyltransf_19"/>
    <property type="match status" value="1"/>
</dbReference>
<dbReference type="EC" id="2.1.1.-" evidence="1"/>
<organism evidence="1 2">
    <name type="scientific">Streptomyces cremeus</name>
    <dbReference type="NCBI Taxonomy" id="66881"/>
    <lineage>
        <taxon>Bacteria</taxon>
        <taxon>Bacillati</taxon>
        <taxon>Actinomycetota</taxon>
        <taxon>Actinomycetes</taxon>
        <taxon>Kitasatosporales</taxon>
        <taxon>Streptomycetaceae</taxon>
        <taxon>Streptomyces</taxon>
    </lineage>
</organism>
<evidence type="ECO:0000313" key="2">
    <source>
        <dbReference type="Proteomes" id="UP001589718"/>
    </source>
</evidence>
<dbReference type="GO" id="GO:0008168">
    <property type="term" value="F:methyltransferase activity"/>
    <property type="evidence" value="ECO:0007669"/>
    <property type="project" value="UniProtKB-KW"/>
</dbReference>
<keyword evidence="2" id="KW-1185">Reference proteome</keyword>
<reference evidence="1 2" key="1">
    <citation type="submission" date="2024-09" db="EMBL/GenBank/DDBJ databases">
        <authorList>
            <person name="Sun Q."/>
            <person name="Mori K."/>
        </authorList>
    </citation>
    <scope>NUCLEOTIDE SEQUENCE [LARGE SCALE GENOMIC DNA]</scope>
    <source>
        <strain evidence="1 2">JCM 4362</strain>
    </source>
</reference>
<keyword evidence="1" id="KW-0489">Methyltransferase</keyword>
<dbReference type="Proteomes" id="UP001589718">
    <property type="component" value="Unassembled WGS sequence"/>
</dbReference>
<keyword evidence="1" id="KW-0808">Transferase</keyword>
<evidence type="ECO:0000313" key="1">
    <source>
        <dbReference type="EMBL" id="MFB9524090.1"/>
    </source>
</evidence>
<dbReference type="GO" id="GO:0032259">
    <property type="term" value="P:methylation"/>
    <property type="evidence" value="ECO:0007669"/>
    <property type="project" value="UniProtKB-KW"/>
</dbReference>
<dbReference type="PIRSF" id="PIRSF017393">
    <property type="entry name" value="MTase_SAV2177"/>
    <property type="match status" value="1"/>
</dbReference>
<accession>A0ABV5PLJ4</accession>
<proteinExistence type="predicted"/>
<dbReference type="Gene3D" id="3.40.50.150">
    <property type="entry name" value="Vaccinia Virus protein VP39"/>
    <property type="match status" value="1"/>
</dbReference>
<dbReference type="InterPro" id="IPR006764">
    <property type="entry name" value="SAM_dep_MeTrfase_SAV2177_type"/>
</dbReference>
<sequence length="279" mass="31338">MNQQKTVGPHAIDVDTPSVARMYDWLLGGIENYQSDRDACVELLTIAPSTKELALNNRNFLRRVVRVLAEDYGIRQFVDHGSGLPTQDNVHQIAQRVDPASHVVYIDNDPIVLAHGRTTLEENEQTAIIKADMRNQDYITGHAEYRRLIDPTKPTAALFVSVLHCVPDEDARTLVDTVRARLKPGDFMVICQLASEQADVRERVTRLMDVSTGGHWGRVRKPEEVEAYFEGLRILDPGFGKGDGKAPLCDVTDWRADSQVVPRQKSQEWIEWGGVGEVL</sequence>
<protein>
    <submittedName>
        <fullName evidence="1">SAM-dependent methyltransferase</fullName>
        <ecNumber evidence="1">2.1.1.-</ecNumber>
    </submittedName>
</protein>
<name>A0ABV5PLJ4_STRCM</name>
<comment type="caution">
    <text evidence="1">The sequence shown here is derived from an EMBL/GenBank/DDBJ whole genome shotgun (WGS) entry which is preliminary data.</text>
</comment>
<gene>
    <name evidence="1" type="ORF">ACFFTU_29525</name>
</gene>